<feature type="signal peptide" evidence="1">
    <location>
        <begin position="1"/>
        <end position="25"/>
    </location>
</feature>
<sequence length="120" mass="13967">MELPTSHHKLSAMCLVLCLLQCVFTTPVYQQVRQDLLEQLRQRERRYASNTHYTLYPEELEDPFGFKTDRLKRTGSPIALNPGLVVLDILRSTIDNDRRRQQMSEAAAMNSELFTRVGKR</sequence>
<reference evidence="2" key="1">
    <citation type="journal article" date="2017" name="J. ISSAAS">
        <title>Ophiuroid Phylotranscriptomics Enables Discovery Of Novel Echinoderm Representatives Of Bilaterian Neuropeptide Families And Reconstruction Of Neuropeptide Precursor Evolution Over ~270 Million Years.</title>
        <authorList>
            <person name="Zandawala M."/>
            <person name="Yanez L.A."/>
            <person name="Moghul I."/>
            <person name="Delroisse J."/>
            <person name="Abylkassimova N."/>
            <person name="Hugall A."/>
            <person name="O'Hara T."/>
            <person name="Elphick M.R."/>
        </authorList>
    </citation>
    <scope>NUCLEOTIDE SEQUENCE</scope>
</reference>
<dbReference type="AlphaFoldDB" id="A0A220W0D4"/>
<name>A0A220W0D4_9ECHI</name>
<keyword evidence="1" id="KW-0732">Signal</keyword>
<evidence type="ECO:0000313" key="2">
    <source>
        <dbReference type="EMBL" id="ASK86244.1"/>
    </source>
</evidence>
<feature type="chain" id="PRO_5012917072" evidence="1">
    <location>
        <begin position="26"/>
        <end position="120"/>
    </location>
</feature>
<dbReference type="EMBL" id="MF155234">
    <property type="protein sequence ID" value="ASK86244.1"/>
    <property type="molecule type" value="mRNA"/>
</dbReference>
<evidence type="ECO:0000256" key="1">
    <source>
        <dbReference type="SAM" id="SignalP"/>
    </source>
</evidence>
<proteinExistence type="evidence at transcript level"/>
<accession>A0A220W0D4</accession>
<organism evidence="2">
    <name type="scientific">Ophionotus victoriae</name>
    <dbReference type="NCBI Taxonomy" id="667017"/>
    <lineage>
        <taxon>Eukaryota</taxon>
        <taxon>Metazoa</taxon>
        <taxon>Echinodermata</taxon>
        <taxon>Eleutherozoa</taxon>
        <taxon>Asterozoa</taxon>
        <taxon>Ophiuroidea</taxon>
        <taxon>Myophiuroidea</taxon>
        <taxon>Metophiurida</taxon>
        <taxon>Ophintegrida</taxon>
        <taxon>Amphilepidida</taxon>
        <taxon>Ophiurina</taxon>
        <taxon>Chilophiurina</taxon>
        <taxon>Ophiuridae</taxon>
        <taxon>Ophiurinae</taxon>
        <taxon>Ophionotus</taxon>
    </lineage>
</organism>
<protein>
    <submittedName>
        <fullName evidence="2">Corticotropin-releasing hormone 1</fullName>
    </submittedName>
</protein>